<dbReference type="SUPFAM" id="SSF52980">
    <property type="entry name" value="Restriction endonuclease-like"/>
    <property type="match status" value="1"/>
</dbReference>
<dbReference type="InterPro" id="IPR011856">
    <property type="entry name" value="tRNA_endonuc-like_dom_sf"/>
</dbReference>
<dbReference type="InterPro" id="IPR003509">
    <property type="entry name" value="UPF0102_YraN-like"/>
</dbReference>
<comment type="similarity">
    <text evidence="1 2">Belongs to the UPF0102 family.</text>
</comment>
<protein>
    <recommendedName>
        <fullName evidence="2">UPF0102 protein SAMN02745202_02418</fullName>
    </recommendedName>
</protein>
<name>A0A1T4RTB1_9BACT</name>
<dbReference type="GO" id="GO:0003676">
    <property type="term" value="F:nucleic acid binding"/>
    <property type="evidence" value="ECO:0007669"/>
    <property type="project" value="InterPro"/>
</dbReference>
<sequence>MGRIGEDFAARYLAQQGYDIMERDWQQGSRDLDIIARTPDGITVVFVEVKTRTSDEIMLPEEAVTPQKIRHLGLAAHAYVQEKALDNEVRFDIINIIGTSPDNFQLEHIEDAFNPLLR</sequence>
<dbReference type="Proteomes" id="UP000190065">
    <property type="component" value="Unassembled WGS sequence"/>
</dbReference>
<keyword evidence="3" id="KW-0540">Nuclease</keyword>
<keyword evidence="3" id="KW-0378">Hydrolase</keyword>
<dbReference type="AlphaFoldDB" id="A0A1T4RTB1"/>
<evidence type="ECO:0000313" key="4">
    <source>
        <dbReference type="Proteomes" id="UP000190065"/>
    </source>
</evidence>
<organism evidence="3 4">
    <name type="scientific">Segatella oulorum</name>
    <dbReference type="NCBI Taxonomy" id="28136"/>
    <lineage>
        <taxon>Bacteria</taxon>
        <taxon>Pseudomonadati</taxon>
        <taxon>Bacteroidota</taxon>
        <taxon>Bacteroidia</taxon>
        <taxon>Bacteroidales</taxon>
        <taxon>Prevotellaceae</taxon>
        <taxon>Segatella</taxon>
    </lineage>
</organism>
<dbReference type="eggNOG" id="COG0792">
    <property type="taxonomic scope" value="Bacteria"/>
</dbReference>
<proteinExistence type="inferred from homology"/>
<dbReference type="PANTHER" id="PTHR34039">
    <property type="entry name" value="UPF0102 PROTEIN YRAN"/>
    <property type="match status" value="1"/>
</dbReference>
<dbReference type="Pfam" id="PF02021">
    <property type="entry name" value="UPF0102"/>
    <property type="match status" value="1"/>
</dbReference>
<dbReference type="CDD" id="cd20736">
    <property type="entry name" value="PoNe_Nuclease"/>
    <property type="match status" value="1"/>
</dbReference>
<dbReference type="EMBL" id="FUXK01000039">
    <property type="protein sequence ID" value="SKA19193.1"/>
    <property type="molecule type" value="Genomic_DNA"/>
</dbReference>
<dbReference type="STRING" id="28136.SAMN02745202_02418"/>
<dbReference type="GO" id="GO:0004519">
    <property type="term" value="F:endonuclease activity"/>
    <property type="evidence" value="ECO:0007669"/>
    <property type="project" value="UniProtKB-KW"/>
</dbReference>
<gene>
    <name evidence="3" type="ORF">SAMN02745202_02418</name>
</gene>
<evidence type="ECO:0000256" key="2">
    <source>
        <dbReference type="HAMAP-Rule" id="MF_00048"/>
    </source>
</evidence>
<evidence type="ECO:0000313" key="3">
    <source>
        <dbReference type="EMBL" id="SKA19193.1"/>
    </source>
</evidence>
<reference evidence="3 4" key="1">
    <citation type="submission" date="2017-02" db="EMBL/GenBank/DDBJ databases">
        <authorList>
            <person name="Peterson S.W."/>
        </authorList>
    </citation>
    <scope>NUCLEOTIDE SEQUENCE [LARGE SCALE GENOMIC DNA]</scope>
    <source>
        <strain evidence="3 4">ATCC 43324</strain>
    </source>
</reference>
<dbReference type="HAMAP" id="MF_00048">
    <property type="entry name" value="UPF0102"/>
    <property type="match status" value="1"/>
</dbReference>
<evidence type="ECO:0000256" key="1">
    <source>
        <dbReference type="ARBA" id="ARBA00006738"/>
    </source>
</evidence>
<dbReference type="Gene3D" id="3.40.1350.10">
    <property type="match status" value="1"/>
</dbReference>
<dbReference type="PANTHER" id="PTHR34039:SF1">
    <property type="entry name" value="UPF0102 PROTEIN YRAN"/>
    <property type="match status" value="1"/>
</dbReference>
<dbReference type="InterPro" id="IPR011335">
    <property type="entry name" value="Restrct_endonuc-II-like"/>
</dbReference>
<keyword evidence="3" id="KW-0255">Endonuclease</keyword>
<accession>A0A1T4RTB1</accession>